<evidence type="ECO:0008006" key="3">
    <source>
        <dbReference type="Google" id="ProtNLM"/>
    </source>
</evidence>
<dbReference type="EMBL" id="JAVKPK010000021">
    <property type="protein sequence ID" value="MDR7665499.1"/>
    <property type="molecule type" value="Genomic_DNA"/>
</dbReference>
<sequence>MVKLQKQTRGNYMVAVNKQFLKALGWREDEELLLCPCNKNSLKLVPVSRE</sequence>
<gene>
    <name evidence="1" type="ORF">RG963_06840</name>
</gene>
<accession>A0ABU2D0K1</accession>
<evidence type="ECO:0000313" key="1">
    <source>
        <dbReference type="EMBL" id="MDR7665499.1"/>
    </source>
</evidence>
<name>A0ABU2D0K1_9EURY</name>
<evidence type="ECO:0000313" key="2">
    <source>
        <dbReference type="Proteomes" id="UP001246244"/>
    </source>
</evidence>
<dbReference type="RefSeq" id="WP_310575525.1">
    <property type="nucleotide sequence ID" value="NZ_JAVKPK010000021.1"/>
</dbReference>
<proteinExistence type="predicted"/>
<dbReference type="Proteomes" id="UP001246244">
    <property type="component" value="Unassembled WGS sequence"/>
</dbReference>
<comment type="caution">
    <text evidence="1">The sequence shown here is derived from an EMBL/GenBank/DDBJ whole genome shotgun (WGS) entry which is preliminary data.</text>
</comment>
<reference evidence="2" key="1">
    <citation type="submission" date="2023-07" db="EMBL/GenBank/DDBJ databases">
        <title>Whole-genome sequencing of a new Methanosarcina sp. Z-7115.</title>
        <authorList>
            <person name="Zhilina T.N."/>
            <person name="Merkel A.Y."/>
        </authorList>
    </citation>
    <scope>NUCLEOTIDE SEQUENCE [LARGE SCALE GENOMIC DNA]</scope>
    <source>
        <strain evidence="2">Z-7115</strain>
    </source>
</reference>
<protein>
    <recommendedName>
        <fullName evidence="3">SpoVT-AbrB domain-containing protein</fullName>
    </recommendedName>
</protein>
<organism evidence="1 2">
    <name type="scientific">Methanosarcina baikalica</name>
    <dbReference type="NCBI Taxonomy" id="3073890"/>
    <lineage>
        <taxon>Archaea</taxon>
        <taxon>Methanobacteriati</taxon>
        <taxon>Methanobacteriota</taxon>
        <taxon>Stenosarchaea group</taxon>
        <taxon>Methanomicrobia</taxon>
        <taxon>Methanosarcinales</taxon>
        <taxon>Methanosarcinaceae</taxon>
        <taxon>Methanosarcina</taxon>
    </lineage>
</organism>
<keyword evidence="2" id="KW-1185">Reference proteome</keyword>